<name>A0A1L3GI67_SYNAC</name>
<dbReference type="GO" id="GO:0005524">
    <property type="term" value="F:ATP binding"/>
    <property type="evidence" value="ECO:0007669"/>
    <property type="project" value="UniProtKB-UniRule"/>
</dbReference>
<dbReference type="PROSITE" id="PS50975">
    <property type="entry name" value="ATP_GRASP"/>
    <property type="match status" value="1"/>
</dbReference>
<feature type="domain" description="ATP-grasp" evidence="2">
    <location>
        <begin position="96"/>
        <end position="286"/>
    </location>
</feature>
<dbReference type="Proteomes" id="UP000182264">
    <property type="component" value="Chromosome"/>
</dbReference>
<dbReference type="SUPFAM" id="SSF56059">
    <property type="entry name" value="Glutathione synthetase ATP-binding domain-like"/>
    <property type="match status" value="1"/>
</dbReference>
<dbReference type="PANTHER" id="PTHR37018:SF1">
    <property type="entry name" value="CULTURE SPECIFIC PROTEIN, PUTATIVE (AFU_ORTHOLOGUE AFUA_2G00130)-RELATED"/>
    <property type="match status" value="1"/>
</dbReference>
<dbReference type="Gene3D" id="3.30.1490.20">
    <property type="entry name" value="ATP-grasp fold, A domain"/>
    <property type="match status" value="1"/>
</dbReference>
<accession>A0A1L3GI67</accession>
<protein>
    <recommendedName>
        <fullName evidence="2">ATP-grasp domain-containing protein</fullName>
    </recommendedName>
</protein>
<gene>
    <name evidence="3" type="ORF">A7E75_11585</name>
</gene>
<evidence type="ECO:0000256" key="1">
    <source>
        <dbReference type="PROSITE-ProRule" id="PRU00409"/>
    </source>
</evidence>
<dbReference type="GO" id="GO:0046872">
    <property type="term" value="F:metal ion binding"/>
    <property type="evidence" value="ECO:0007669"/>
    <property type="project" value="InterPro"/>
</dbReference>
<evidence type="ECO:0000259" key="2">
    <source>
        <dbReference type="PROSITE" id="PS50975"/>
    </source>
</evidence>
<evidence type="ECO:0000313" key="3">
    <source>
        <dbReference type="EMBL" id="APG25589.1"/>
    </source>
</evidence>
<keyword evidence="4" id="KW-1185">Reference proteome</keyword>
<reference evidence="3 4" key="1">
    <citation type="journal article" date="2017" name="Genome Announc.">
        <title>Complete Genome Sequences of Two Acetylene-Fermenting Pelobacter acetylenicus Strains.</title>
        <authorList>
            <person name="Sutton J.M."/>
            <person name="Baesman S.M."/>
            <person name="Fierst J.L."/>
            <person name="Poret-Peterson A.T."/>
            <person name="Oremland R.S."/>
            <person name="Dunlap D.S."/>
            <person name="Akob D.M."/>
        </authorList>
    </citation>
    <scope>NUCLEOTIDE SEQUENCE [LARGE SCALE GENOMIC DNA]</scope>
    <source>
        <strain evidence="3 4">DSM 3247</strain>
    </source>
</reference>
<dbReference type="InterPro" id="IPR013815">
    <property type="entry name" value="ATP_grasp_subdomain_1"/>
</dbReference>
<dbReference type="EMBL" id="CP015518">
    <property type="protein sequence ID" value="APG25589.1"/>
    <property type="molecule type" value="Genomic_DNA"/>
</dbReference>
<dbReference type="AlphaFoldDB" id="A0A1L3GI67"/>
<sequence>MLTGGMLTVSGSMPVVCAASVATPAGLQLLRDAGFPEPRTLLYKNNAEHERLCAILLDRGFRLALQHAPCPAERNSEKYWIDPDVLRLLNNKGRLSDFVDPPYLPERRVMPPAQLGRSPFIRNLPVVIKVATCETTGGGRDIRICRTPKEVRKAWNDFRHCSQIVVEAFLSIRRNLCLNYAIAEKGEITYLGSSEQIVDQRGIYFGNWLETTDPAPAAAIDAGKRIAKKGRDMGYHGCVGMDMAILKDGGIRIYDLNFRLNGSTPALLLASEIRRNFCYPMMRLAGIRCGKGFTAMIEAIYRAMHKRMFVPLVTCDPRYTGMPEAPARASGLILARNRAQAQEYCAQLQAMGLEVMSPGNSSSLQTY</sequence>
<keyword evidence="1" id="KW-0547">Nucleotide-binding</keyword>
<dbReference type="Gene3D" id="3.30.470.20">
    <property type="entry name" value="ATP-grasp fold, B domain"/>
    <property type="match status" value="1"/>
</dbReference>
<dbReference type="PANTHER" id="PTHR37018">
    <property type="entry name" value="CULTURE SPECIFIC PROTEIN, PUTATIVE (AFU_ORTHOLOGUE AFUA_2G00130)-RELATED"/>
    <property type="match status" value="1"/>
</dbReference>
<proteinExistence type="predicted"/>
<dbReference type="KEGG" id="pace:A6070_05615"/>
<evidence type="ECO:0000313" key="4">
    <source>
        <dbReference type="Proteomes" id="UP000182264"/>
    </source>
</evidence>
<dbReference type="InterPro" id="IPR011761">
    <property type="entry name" value="ATP-grasp"/>
</dbReference>
<dbReference type="STRING" id="29542.A6070_05615"/>
<organism evidence="3 4">
    <name type="scientific">Syntrophotalea acetylenica</name>
    <name type="common">Pelobacter acetylenicus</name>
    <dbReference type="NCBI Taxonomy" id="29542"/>
    <lineage>
        <taxon>Bacteria</taxon>
        <taxon>Pseudomonadati</taxon>
        <taxon>Thermodesulfobacteriota</taxon>
        <taxon>Desulfuromonadia</taxon>
        <taxon>Desulfuromonadales</taxon>
        <taxon>Syntrophotaleaceae</taxon>
        <taxon>Syntrophotalea</taxon>
    </lineage>
</organism>
<dbReference type="InterPro" id="IPR053269">
    <property type="entry name" value="Asp-Met_ligase"/>
</dbReference>
<keyword evidence="1" id="KW-0067">ATP-binding</keyword>